<reference evidence="1 2" key="2">
    <citation type="journal article" date="2010" name="Stand. Genomic Sci.">
        <title>Complete genome sequence of Nakamurella multipartita type strain (Y-104).</title>
        <authorList>
            <person name="Tice H."/>
            <person name="Mayilraj S."/>
            <person name="Sims D."/>
            <person name="Lapidus A."/>
            <person name="Nolan M."/>
            <person name="Lucas S."/>
            <person name="Glavina Del Rio T."/>
            <person name="Copeland A."/>
            <person name="Cheng J.F."/>
            <person name="Meincke L."/>
            <person name="Bruce D."/>
            <person name="Goodwin L."/>
            <person name="Pitluck S."/>
            <person name="Ivanova N."/>
            <person name="Mavromatis K."/>
            <person name="Ovchinnikova G."/>
            <person name="Pati A."/>
            <person name="Chen A."/>
            <person name="Palaniappan K."/>
            <person name="Land M."/>
            <person name="Hauser L."/>
            <person name="Chang Y.J."/>
            <person name="Jeffries C.D."/>
            <person name="Detter J.C."/>
            <person name="Brettin T."/>
            <person name="Rohde M."/>
            <person name="Goker M."/>
            <person name="Bristow J."/>
            <person name="Eisen J.A."/>
            <person name="Markowitz V."/>
            <person name="Hugenholtz P."/>
            <person name="Kyrpides N.C."/>
            <person name="Klenk H.P."/>
            <person name="Chen F."/>
        </authorList>
    </citation>
    <scope>NUCLEOTIDE SEQUENCE [LARGE SCALE GENOMIC DNA]</scope>
    <source>
        <strain evidence="2">ATCC 700099 / DSM 44233 / CIP 104796 / JCM 9543 / NBRC 105858 / Y-104</strain>
    </source>
</reference>
<dbReference type="OrthoDB" id="3259161at2"/>
<dbReference type="EMBL" id="CP001737">
    <property type="protein sequence ID" value="ACV80714.1"/>
    <property type="molecule type" value="Genomic_DNA"/>
</dbReference>
<name>C8XKQ7_NAKMY</name>
<gene>
    <name evidence="1" type="ordered locus">Namu_4427</name>
</gene>
<evidence type="ECO:0008006" key="3">
    <source>
        <dbReference type="Google" id="ProtNLM"/>
    </source>
</evidence>
<dbReference type="RefSeq" id="WP_015749536.1">
    <property type="nucleotide sequence ID" value="NC_013235.1"/>
</dbReference>
<dbReference type="eggNOG" id="COG3103">
    <property type="taxonomic scope" value="Bacteria"/>
</dbReference>
<proteinExistence type="predicted"/>
<evidence type="ECO:0000313" key="1">
    <source>
        <dbReference type="EMBL" id="ACV80714.1"/>
    </source>
</evidence>
<dbReference type="KEGG" id="nml:Namu_4427"/>
<protein>
    <recommendedName>
        <fullName evidence="3">WXG100 family type VII secretion target</fullName>
    </recommendedName>
</protein>
<dbReference type="AlphaFoldDB" id="C8XKQ7"/>
<evidence type="ECO:0000313" key="2">
    <source>
        <dbReference type="Proteomes" id="UP000002218"/>
    </source>
</evidence>
<keyword evidence="2" id="KW-1185">Reference proteome</keyword>
<dbReference type="STRING" id="479431.Namu_4427"/>
<dbReference type="HOGENOM" id="CLU_547076_0_0_11"/>
<dbReference type="Proteomes" id="UP000002218">
    <property type="component" value="Chromosome"/>
</dbReference>
<reference evidence="2" key="1">
    <citation type="submission" date="2009-09" db="EMBL/GenBank/DDBJ databases">
        <title>The complete genome of Nakamurella multipartita DSM 44233.</title>
        <authorList>
            <consortium name="US DOE Joint Genome Institute (JGI-PGF)"/>
            <person name="Lucas S."/>
            <person name="Copeland A."/>
            <person name="Lapidus A."/>
            <person name="Glavina del Rio T."/>
            <person name="Dalin E."/>
            <person name="Tice H."/>
            <person name="Bruce D."/>
            <person name="Goodwin L."/>
            <person name="Pitluck S."/>
            <person name="Kyrpides N."/>
            <person name="Mavromatis K."/>
            <person name="Ivanova N."/>
            <person name="Ovchinnikova G."/>
            <person name="Sims D."/>
            <person name="Meincke L."/>
            <person name="Brettin T."/>
            <person name="Detter J.C."/>
            <person name="Han C."/>
            <person name="Larimer F."/>
            <person name="Land M."/>
            <person name="Hauser L."/>
            <person name="Markowitz V."/>
            <person name="Cheng J.-F."/>
            <person name="Hugenholtz P."/>
            <person name="Woyke T."/>
            <person name="Wu D."/>
            <person name="Klenk H.-P."/>
            <person name="Eisen J.A."/>
        </authorList>
    </citation>
    <scope>NUCLEOTIDE SEQUENCE [LARGE SCALE GENOMIC DNA]</scope>
    <source>
        <strain evidence="2">ATCC 700099 / DSM 44233 / CIP 104796 / JCM 9543 / NBRC 105858 / Y-104</strain>
    </source>
</reference>
<accession>C8XKQ7</accession>
<dbReference type="InParanoid" id="C8XKQ7"/>
<organism evidence="1 2">
    <name type="scientific">Nakamurella multipartita (strain ATCC 700099 / DSM 44233 / CIP 104796 / JCM 9543 / NBRC 105858 / Y-104)</name>
    <name type="common">Microsphaera multipartita</name>
    <dbReference type="NCBI Taxonomy" id="479431"/>
    <lineage>
        <taxon>Bacteria</taxon>
        <taxon>Bacillati</taxon>
        <taxon>Actinomycetota</taxon>
        <taxon>Actinomycetes</taxon>
        <taxon>Nakamurellales</taxon>
        <taxon>Nakamurellaceae</taxon>
        <taxon>Nakamurella</taxon>
    </lineage>
</organism>
<sequence length="454" mass="49181">MTLIGSDPDELRALAVALRTAGTHLATTRQQVDARLATSSWTGPDAETFRADWFRGRRVVLAQAGDLLLAASATLIRNADEQDRASAADGGAARRPGAGGPTDYTAQALRRAGIDPATWDPNAGVDGNRATIEAVYAYYAQLYRDNPEMLWAGMAALIGPSFYAGFRDLDTFADLAGLARGILSSPLAGTLPPDIRSSLTGLAAMTAADLESEFRWYERTFLGMQKEIFLDLGPQHEAYRSAGLAGVKSLLDDGTISQQAYDAWATIDEGKRTGNTDLIEQGNASLLRREQSEIIRDQYDAMYQRPVTGPALTYLATLVGQPSVPGAKSFADVFPLQVSTDVGVGPKDIDVHTPDRIPFTDGRLPQLGVHGDNPLQGSVTVTTPLPAGNVAHFADRWALIERDTLPAYQHLSRDQVLQVLQTPVGPRSDDYVIRSRIAEIARDLATHWRVEVRQ</sequence>